<dbReference type="Pfam" id="PF00831">
    <property type="entry name" value="Ribosomal_L29"/>
    <property type="match status" value="1"/>
</dbReference>
<dbReference type="EMBL" id="CP104013">
    <property type="protein sequence ID" value="UYP47276.1"/>
    <property type="molecule type" value="Genomic_DNA"/>
</dbReference>
<comment type="similarity">
    <text evidence="1 4">Belongs to the universal ribosomal protein uL29 family.</text>
</comment>
<evidence type="ECO:0000313" key="5">
    <source>
        <dbReference type="EMBL" id="UYP47276.1"/>
    </source>
</evidence>
<evidence type="ECO:0000256" key="2">
    <source>
        <dbReference type="ARBA" id="ARBA00022980"/>
    </source>
</evidence>
<proteinExistence type="inferred from homology"/>
<dbReference type="GO" id="GO:0005840">
    <property type="term" value="C:ribosome"/>
    <property type="evidence" value="ECO:0007669"/>
    <property type="project" value="UniProtKB-KW"/>
</dbReference>
<dbReference type="NCBIfam" id="TIGR00012">
    <property type="entry name" value="L29"/>
    <property type="match status" value="1"/>
</dbReference>
<name>A0ABY6HUU0_9ARCH</name>
<dbReference type="HAMAP" id="MF_00374">
    <property type="entry name" value="Ribosomal_uL29"/>
    <property type="match status" value="1"/>
</dbReference>
<evidence type="ECO:0000256" key="1">
    <source>
        <dbReference type="ARBA" id="ARBA00009254"/>
    </source>
</evidence>
<dbReference type="SUPFAM" id="SSF46561">
    <property type="entry name" value="Ribosomal protein L29 (L29p)"/>
    <property type="match status" value="1"/>
</dbReference>
<evidence type="ECO:0000313" key="6">
    <source>
        <dbReference type="Proteomes" id="UP001208689"/>
    </source>
</evidence>
<keyword evidence="2 4" id="KW-0689">Ribosomal protein</keyword>
<reference evidence="5" key="1">
    <citation type="submission" date="2022-09" db="EMBL/GenBank/DDBJ databases">
        <title>Actin cytoskeleton and complex cell architecture in an #Asgard archaeon.</title>
        <authorList>
            <person name="Ponce Toledo R.I."/>
            <person name="Schleper C."/>
            <person name="Rodrigues Oliveira T."/>
            <person name="Wollweber F."/>
            <person name="Xu J."/>
            <person name="Rittmann S."/>
            <person name="Klingl A."/>
            <person name="Pilhofer M."/>
        </authorList>
    </citation>
    <scope>NUCLEOTIDE SEQUENCE</scope>
    <source>
        <strain evidence="5">B-35</strain>
    </source>
</reference>
<evidence type="ECO:0000256" key="3">
    <source>
        <dbReference type="ARBA" id="ARBA00023274"/>
    </source>
</evidence>
<dbReference type="Gene3D" id="1.10.287.310">
    <property type="match status" value="1"/>
</dbReference>
<dbReference type="Proteomes" id="UP001208689">
    <property type="component" value="Chromosome"/>
</dbReference>
<organism evidence="5 6">
    <name type="scientific">Candidatus Lokiarchaeum ossiferum</name>
    <dbReference type="NCBI Taxonomy" id="2951803"/>
    <lineage>
        <taxon>Archaea</taxon>
        <taxon>Promethearchaeati</taxon>
        <taxon>Promethearchaeota</taxon>
        <taxon>Promethearchaeia</taxon>
        <taxon>Promethearchaeales</taxon>
        <taxon>Promethearchaeaceae</taxon>
        <taxon>Candidatus Lokiarchaeum</taxon>
    </lineage>
</organism>
<keyword evidence="3 4" id="KW-0687">Ribonucleoprotein</keyword>
<keyword evidence="6" id="KW-1185">Reference proteome</keyword>
<dbReference type="InterPro" id="IPR036049">
    <property type="entry name" value="Ribosomal_uL29_sf"/>
</dbReference>
<dbReference type="InterPro" id="IPR001854">
    <property type="entry name" value="Ribosomal_uL29"/>
</dbReference>
<evidence type="ECO:0000256" key="4">
    <source>
        <dbReference type="HAMAP-Rule" id="MF_00374"/>
    </source>
</evidence>
<protein>
    <recommendedName>
        <fullName evidence="4">Large ribosomal subunit protein uL29</fullName>
    </recommendedName>
</protein>
<sequence>MKVKIDEIRNMSAIEREKKLSDLRNELFKLHSSNAMGGTLTDPTKIRQIKRAVARILTVQNELKEI</sequence>
<accession>A0ABY6HUU0</accession>
<dbReference type="CDD" id="cd00427">
    <property type="entry name" value="Ribosomal_L29_HIP"/>
    <property type="match status" value="1"/>
</dbReference>
<gene>
    <name evidence="4" type="primary">rpl29</name>
    <name evidence="5" type="ORF">NEF87_003561</name>
</gene>